<organism evidence="4 5">
    <name type="scientific">Streptococcus anginosus</name>
    <dbReference type="NCBI Taxonomy" id="1328"/>
    <lineage>
        <taxon>Bacteria</taxon>
        <taxon>Bacillati</taxon>
        <taxon>Bacillota</taxon>
        <taxon>Bacilli</taxon>
        <taxon>Lactobacillales</taxon>
        <taxon>Streptococcaceae</taxon>
        <taxon>Streptococcus</taxon>
        <taxon>Streptococcus anginosus group</taxon>
    </lineage>
</organism>
<gene>
    <name evidence="4" type="ORF">OJ597_13665</name>
</gene>
<dbReference type="Gene3D" id="3.40.50.300">
    <property type="entry name" value="P-loop containing nucleotide triphosphate hydrolases"/>
    <property type="match status" value="1"/>
</dbReference>
<feature type="non-terminal residue" evidence="4">
    <location>
        <position position="77"/>
    </location>
</feature>
<comment type="caution">
    <text evidence="4">The sequence shown here is derived from an EMBL/GenBank/DDBJ whole genome shotgun (WGS) entry which is preliminary data.</text>
</comment>
<feature type="non-terminal residue" evidence="4">
    <location>
        <position position="1"/>
    </location>
</feature>
<keyword evidence="2 4" id="KW-0547">Nucleotide-binding</keyword>
<dbReference type="Pfam" id="PF19833">
    <property type="entry name" value="RecG_dom3_C"/>
    <property type="match status" value="1"/>
</dbReference>
<keyword evidence="5" id="KW-1185">Reference proteome</keyword>
<evidence type="ECO:0000256" key="2">
    <source>
        <dbReference type="ARBA" id="ARBA00022806"/>
    </source>
</evidence>
<proteinExistence type="predicted"/>
<sequence length="77" mass="8507">LRGRVGRGDKQSYAILVANPKTQTGKERMKIMTETNNGFVLSEKDLELRGPGEVFGFRQSGLPQFLIADLVNDANVL</sequence>
<accession>A0ABT3EDC5</accession>
<keyword evidence="1" id="KW-0378">Hydrolase</keyword>
<dbReference type="InterPro" id="IPR047112">
    <property type="entry name" value="RecG/Mfd"/>
</dbReference>
<evidence type="ECO:0000256" key="1">
    <source>
        <dbReference type="ARBA" id="ARBA00022801"/>
    </source>
</evidence>
<protein>
    <submittedName>
        <fullName evidence="4">DNA helicase RecG</fullName>
    </submittedName>
</protein>
<feature type="domain" description="ATP-dependent DNA helicase RecG" evidence="3">
    <location>
        <begin position="35"/>
        <end position="76"/>
    </location>
</feature>
<keyword evidence="2 4" id="KW-0347">Helicase</keyword>
<dbReference type="SUPFAM" id="SSF52540">
    <property type="entry name" value="P-loop containing nucleoside triphosphate hydrolases"/>
    <property type="match status" value="1"/>
</dbReference>
<dbReference type="PANTHER" id="PTHR47964">
    <property type="entry name" value="ATP-DEPENDENT DNA HELICASE HOMOLOG RECG, CHLOROPLASTIC"/>
    <property type="match status" value="1"/>
</dbReference>
<evidence type="ECO:0000259" key="3">
    <source>
        <dbReference type="Pfam" id="PF19833"/>
    </source>
</evidence>
<evidence type="ECO:0000313" key="5">
    <source>
        <dbReference type="Proteomes" id="UP001526076"/>
    </source>
</evidence>
<dbReference type="GO" id="GO:0004386">
    <property type="term" value="F:helicase activity"/>
    <property type="evidence" value="ECO:0007669"/>
    <property type="project" value="UniProtKB-KW"/>
</dbReference>
<evidence type="ECO:0000313" key="4">
    <source>
        <dbReference type="EMBL" id="MCW1043418.1"/>
    </source>
</evidence>
<dbReference type="EMBL" id="JAPAHU010000523">
    <property type="protein sequence ID" value="MCW1043418.1"/>
    <property type="molecule type" value="Genomic_DNA"/>
</dbReference>
<reference evidence="4 5" key="1">
    <citation type="submission" date="2022-10" db="EMBL/GenBank/DDBJ databases">
        <title>Comparative genomic study of S. anginosus.</title>
        <authorList>
            <person name="Prasad A."/>
            <person name="Ene A."/>
            <person name="Jablonska S."/>
            <person name="Du J."/>
            <person name="Wolfe A.J."/>
            <person name="Putonti C."/>
        </authorList>
    </citation>
    <scope>NUCLEOTIDE SEQUENCE [LARGE SCALE GENOMIC DNA]</scope>
    <source>
        <strain evidence="4 5">UMB9231</strain>
    </source>
</reference>
<dbReference type="InterPro" id="IPR027417">
    <property type="entry name" value="P-loop_NTPase"/>
</dbReference>
<dbReference type="Proteomes" id="UP001526076">
    <property type="component" value="Unassembled WGS sequence"/>
</dbReference>
<name>A0ABT3EDC5_STRAP</name>
<keyword evidence="2 4" id="KW-0067">ATP-binding</keyword>
<dbReference type="InterPro" id="IPR045562">
    <property type="entry name" value="RecG_dom3_C"/>
</dbReference>
<dbReference type="PANTHER" id="PTHR47964:SF1">
    <property type="entry name" value="ATP-DEPENDENT DNA HELICASE HOMOLOG RECG, CHLOROPLASTIC"/>
    <property type="match status" value="1"/>
</dbReference>